<dbReference type="GeneID" id="94370474"/>
<gene>
    <name evidence="3" type="ORF">GCM10008088_28090</name>
</gene>
<dbReference type="InterPro" id="IPR010982">
    <property type="entry name" value="Lambda_DNA-bd_dom_sf"/>
</dbReference>
<dbReference type="Gene3D" id="1.10.260.40">
    <property type="entry name" value="lambda repressor-like DNA-binding domains"/>
    <property type="match status" value="1"/>
</dbReference>
<dbReference type="PANTHER" id="PTHR46558:SF4">
    <property type="entry name" value="DNA-BIDING PHAGE PROTEIN"/>
    <property type="match status" value="1"/>
</dbReference>
<feature type="domain" description="HTH cro/C1-type" evidence="2">
    <location>
        <begin position="8"/>
        <end position="62"/>
    </location>
</feature>
<dbReference type="PROSITE" id="PS50943">
    <property type="entry name" value="HTH_CROC1"/>
    <property type="match status" value="1"/>
</dbReference>
<dbReference type="RefSeq" id="WP_027885770.1">
    <property type="nucleotide sequence ID" value="NZ_BMWY01000015.1"/>
</dbReference>
<keyword evidence="4" id="KW-1185">Reference proteome</keyword>
<reference evidence="4" key="1">
    <citation type="journal article" date="2019" name="Int. J. Syst. Evol. Microbiol.">
        <title>The Global Catalogue of Microorganisms (GCM) 10K type strain sequencing project: providing services to taxonomists for standard genome sequencing and annotation.</title>
        <authorList>
            <consortium name="The Broad Institute Genomics Platform"/>
            <consortium name="The Broad Institute Genome Sequencing Center for Infectious Disease"/>
            <person name="Wu L."/>
            <person name="Ma J."/>
        </authorList>
    </citation>
    <scope>NUCLEOTIDE SEQUENCE [LARGE SCALE GENOMIC DNA]</scope>
    <source>
        <strain evidence="4">KCTC 12708</strain>
    </source>
</reference>
<proteinExistence type="predicted"/>
<dbReference type="CDD" id="cd00093">
    <property type="entry name" value="HTH_XRE"/>
    <property type="match status" value="1"/>
</dbReference>
<dbReference type="SMART" id="SM00530">
    <property type="entry name" value="HTH_XRE"/>
    <property type="match status" value="1"/>
</dbReference>
<evidence type="ECO:0000313" key="3">
    <source>
        <dbReference type="EMBL" id="GGZ65075.1"/>
    </source>
</evidence>
<dbReference type="Pfam" id="PF01381">
    <property type="entry name" value="HTH_3"/>
    <property type="match status" value="1"/>
</dbReference>
<dbReference type="SUPFAM" id="SSF47413">
    <property type="entry name" value="lambda repressor-like DNA-binding domains"/>
    <property type="match status" value="1"/>
</dbReference>
<organism evidence="3 4">
    <name type="scientific">Mesonia mobilis</name>
    <dbReference type="NCBI Taxonomy" id="369791"/>
    <lineage>
        <taxon>Bacteria</taxon>
        <taxon>Pseudomonadati</taxon>
        <taxon>Bacteroidota</taxon>
        <taxon>Flavobacteriia</taxon>
        <taxon>Flavobacteriales</taxon>
        <taxon>Flavobacteriaceae</taxon>
        <taxon>Mesonia</taxon>
    </lineage>
</organism>
<accession>A0ABQ3C1W7</accession>
<dbReference type="EMBL" id="BMWY01000015">
    <property type="protein sequence ID" value="GGZ65075.1"/>
    <property type="molecule type" value="Genomic_DNA"/>
</dbReference>
<keyword evidence="1" id="KW-0238">DNA-binding</keyword>
<sequence>MTNFGEFIKQQREEFGWTQTEFGAKLGINSSAISRIETNTKQLSFQKLEKLSKIFNIDYQQLKELYFANKFAQEAIKYDCPNTTFTVAEKTLRYLKSKNIKQLKIDTL</sequence>
<dbReference type="Proteomes" id="UP000615593">
    <property type="component" value="Unassembled WGS sequence"/>
</dbReference>
<protein>
    <recommendedName>
        <fullName evidence="2">HTH cro/C1-type domain-containing protein</fullName>
    </recommendedName>
</protein>
<dbReference type="PANTHER" id="PTHR46558">
    <property type="entry name" value="TRACRIPTIONAL REGULATORY PROTEIN-RELATED-RELATED"/>
    <property type="match status" value="1"/>
</dbReference>
<dbReference type="InterPro" id="IPR001387">
    <property type="entry name" value="Cro/C1-type_HTH"/>
</dbReference>
<evidence type="ECO:0000259" key="2">
    <source>
        <dbReference type="PROSITE" id="PS50943"/>
    </source>
</evidence>
<evidence type="ECO:0000256" key="1">
    <source>
        <dbReference type="ARBA" id="ARBA00023125"/>
    </source>
</evidence>
<evidence type="ECO:0000313" key="4">
    <source>
        <dbReference type="Proteomes" id="UP000615593"/>
    </source>
</evidence>
<comment type="caution">
    <text evidence="3">The sequence shown here is derived from an EMBL/GenBank/DDBJ whole genome shotgun (WGS) entry which is preliminary data.</text>
</comment>
<name>A0ABQ3C1W7_9FLAO</name>